<organism evidence="2 3">
    <name type="scientific">Cloeon dipterum</name>
    <dbReference type="NCBI Taxonomy" id="197152"/>
    <lineage>
        <taxon>Eukaryota</taxon>
        <taxon>Metazoa</taxon>
        <taxon>Ecdysozoa</taxon>
        <taxon>Arthropoda</taxon>
        <taxon>Hexapoda</taxon>
        <taxon>Insecta</taxon>
        <taxon>Pterygota</taxon>
        <taxon>Palaeoptera</taxon>
        <taxon>Ephemeroptera</taxon>
        <taxon>Pisciforma</taxon>
        <taxon>Baetidae</taxon>
        <taxon>Cloeon</taxon>
    </lineage>
</organism>
<evidence type="ECO:0000313" key="2">
    <source>
        <dbReference type="EMBL" id="CAB3387877.1"/>
    </source>
</evidence>
<dbReference type="AlphaFoldDB" id="A0A8S1ECB4"/>
<name>A0A8S1ECB4_9INSE</name>
<keyword evidence="3" id="KW-1185">Reference proteome</keyword>
<dbReference type="InterPro" id="IPR018800">
    <property type="entry name" value="PRCC"/>
</dbReference>
<comment type="caution">
    <text evidence="2">The sequence shown here is derived from an EMBL/GenBank/DDBJ whole genome shotgun (WGS) entry which is preliminary data.</text>
</comment>
<evidence type="ECO:0000256" key="1">
    <source>
        <dbReference type="SAM" id="MobiDB-lite"/>
    </source>
</evidence>
<feature type="region of interest" description="Disordered" evidence="1">
    <location>
        <begin position="255"/>
        <end position="274"/>
    </location>
</feature>
<dbReference type="OrthoDB" id="206969at2759"/>
<feature type="region of interest" description="Disordered" evidence="1">
    <location>
        <begin position="339"/>
        <end position="361"/>
    </location>
</feature>
<dbReference type="Pfam" id="PF10253">
    <property type="entry name" value="PRCC"/>
    <property type="match status" value="1"/>
</dbReference>
<dbReference type="PANTHER" id="PTHR13621">
    <property type="entry name" value="PROLINE-RICH PROTEIN PRCC"/>
    <property type="match status" value="1"/>
</dbReference>
<protein>
    <recommendedName>
        <fullName evidence="4">Proline-rich protein PRCC</fullName>
    </recommendedName>
</protein>
<proteinExistence type="predicted"/>
<dbReference type="Proteomes" id="UP000494165">
    <property type="component" value="Unassembled WGS sequence"/>
</dbReference>
<feature type="compositionally biased region" description="Acidic residues" evidence="1">
    <location>
        <begin position="280"/>
        <end position="300"/>
    </location>
</feature>
<feature type="compositionally biased region" description="Low complexity" evidence="1">
    <location>
        <begin position="65"/>
        <end position="75"/>
    </location>
</feature>
<gene>
    <name evidence="2" type="ORF">CLODIP_2_CD10189</name>
</gene>
<feature type="compositionally biased region" description="Acidic residues" evidence="1">
    <location>
        <begin position="55"/>
        <end position="64"/>
    </location>
</feature>
<feature type="region of interest" description="Disordered" evidence="1">
    <location>
        <begin position="279"/>
        <end position="300"/>
    </location>
</feature>
<dbReference type="EMBL" id="CADEPI010000645">
    <property type="protein sequence ID" value="CAB3387877.1"/>
    <property type="molecule type" value="Genomic_DNA"/>
</dbReference>
<accession>A0A8S1ECB4</accession>
<evidence type="ECO:0000313" key="3">
    <source>
        <dbReference type="Proteomes" id="UP000494165"/>
    </source>
</evidence>
<feature type="region of interest" description="Disordered" evidence="1">
    <location>
        <begin position="40"/>
        <end position="105"/>
    </location>
</feature>
<evidence type="ECO:0008006" key="4">
    <source>
        <dbReference type="Google" id="ProtNLM"/>
    </source>
</evidence>
<sequence>MNYCVPQLRWFSRQLYNMKKRQNYRYVVREISTVFNRSRPKQRRNKMSLVAAYDSSEEESEEEAPVPLGGKKGLSLPPPKKVVAPAEDSRPEPTQKQPRSMFSVLPAPKRDILAELIEETDEPIPASINSKQKVKISIPSLSKYADEEDEPKPKKQRIVPKGSGLLAILPEPVNGVTSRAAFVPHVLTKKPTPVPPKAVKKPPPKPPAQKPALVTNYSESDDDSEDEFTSKSSSASGVDFFSLTNQVQPTPAEINLDELLPQAGPSRPEKLPETTYATVEEAECEETPDQSNEDTEEKELTDEAIRKLCGRRQEDMSNMIDIQGESVYADAKEWMLKNLTEEPEQDFSHRDNTPNPTMRRKHQITYLAFQAKERETELKNQWAANRMSKKQTQAKYGF</sequence>
<feature type="region of interest" description="Disordered" evidence="1">
    <location>
        <begin position="184"/>
        <end position="246"/>
    </location>
</feature>
<reference evidence="2 3" key="1">
    <citation type="submission" date="2020-04" db="EMBL/GenBank/DDBJ databases">
        <authorList>
            <person name="Alioto T."/>
            <person name="Alioto T."/>
            <person name="Gomez Garrido J."/>
        </authorList>
    </citation>
    <scope>NUCLEOTIDE SEQUENCE [LARGE SCALE GENOMIC DNA]</scope>
</reference>
<dbReference type="GO" id="GO:0005634">
    <property type="term" value="C:nucleus"/>
    <property type="evidence" value="ECO:0007669"/>
    <property type="project" value="TreeGrafter"/>
</dbReference>
<dbReference type="PANTHER" id="PTHR13621:SF2">
    <property type="entry name" value="PROLINE-RICH PROTEIN PRCC"/>
    <property type="match status" value="1"/>
</dbReference>